<sequence>MSSVLILYGITTCDTVRKARRWLEGVGVAYRYHDLRKDGLSASHLAIWVKSAGWEALLNKSGTTFRKLPDAEKQIDTEAQAVALMLGHPTVIKRPVLVCDGVVTLGFKPERYEALFASKA</sequence>
<dbReference type="NCBIfam" id="NF008107">
    <property type="entry name" value="PRK10853.1"/>
    <property type="match status" value="1"/>
</dbReference>
<dbReference type="SUPFAM" id="SSF52833">
    <property type="entry name" value="Thioredoxin-like"/>
    <property type="match status" value="1"/>
</dbReference>
<dbReference type="Pfam" id="PF03960">
    <property type="entry name" value="ArsC"/>
    <property type="match status" value="1"/>
</dbReference>
<evidence type="ECO:0000313" key="3">
    <source>
        <dbReference type="EMBL" id="MCO6158993.1"/>
    </source>
</evidence>
<proteinExistence type="inferred from homology"/>
<dbReference type="InterPro" id="IPR006504">
    <property type="entry name" value="Tscrpt_reg_Spx/MgsR"/>
</dbReference>
<comment type="similarity">
    <text evidence="1 2">Belongs to the ArsC family.</text>
</comment>
<evidence type="ECO:0000256" key="1">
    <source>
        <dbReference type="ARBA" id="ARBA00007198"/>
    </source>
</evidence>
<dbReference type="NCBIfam" id="TIGR01617">
    <property type="entry name" value="arsC_related"/>
    <property type="match status" value="1"/>
</dbReference>
<gene>
    <name evidence="3" type="ORF">NF685_02980</name>
</gene>
<dbReference type="Gene3D" id="3.40.30.10">
    <property type="entry name" value="Glutaredoxin"/>
    <property type="match status" value="1"/>
</dbReference>
<organism evidence="3 4">
    <name type="scientific">Asaia lannensis NBRC 102526</name>
    <dbReference type="NCBI Taxonomy" id="1307926"/>
    <lineage>
        <taxon>Bacteria</taxon>
        <taxon>Pseudomonadati</taxon>
        <taxon>Pseudomonadota</taxon>
        <taxon>Alphaproteobacteria</taxon>
        <taxon>Acetobacterales</taxon>
        <taxon>Acetobacteraceae</taxon>
        <taxon>Asaia</taxon>
    </lineage>
</organism>
<dbReference type="InterPro" id="IPR006660">
    <property type="entry name" value="Arsenate_reductase-like"/>
</dbReference>
<dbReference type="RefSeq" id="WP_252848541.1">
    <property type="nucleotide sequence ID" value="NZ_BAPW01000012.1"/>
</dbReference>
<reference evidence="3 4" key="1">
    <citation type="submission" date="2022-06" db="EMBL/GenBank/DDBJ databases">
        <title>Whole-genome of Asaia lannensis strain LMG 27011T.</title>
        <authorList>
            <person name="Sombolestani A."/>
        </authorList>
    </citation>
    <scope>NUCLEOTIDE SEQUENCE [LARGE SCALE GENOMIC DNA]</scope>
    <source>
        <strain evidence="3 4">NBRC 102526</strain>
    </source>
</reference>
<name>A0ABT1CDR6_9PROT</name>
<dbReference type="CDD" id="cd03035">
    <property type="entry name" value="ArsC_Yffb"/>
    <property type="match status" value="1"/>
</dbReference>
<dbReference type="Proteomes" id="UP001523401">
    <property type="component" value="Unassembled WGS sequence"/>
</dbReference>
<evidence type="ECO:0000256" key="2">
    <source>
        <dbReference type="PROSITE-ProRule" id="PRU01282"/>
    </source>
</evidence>
<dbReference type="InterPro" id="IPR036249">
    <property type="entry name" value="Thioredoxin-like_sf"/>
</dbReference>
<dbReference type="EMBL" id="JAMXQU010000002">
    <property type="protein sequence ID" value="MCO6158993.1"/>
    <property type="molecule type" value="Genomic_DNA"/>
</dbReference>
<dbReference type="PANTHER" id="PTHR30041:SF8">
    <property type="entry name" value="PROTEIN YFFB"/>
    <property type="match status" value="1"/>
</dbReference>
<evidence type="ECO:0000313" key="4">
    <source>
        <dbReference type="Proteomes" id="UP001523401"/>
    </source>
</evidence>
<dbReference type="PROSITE" id="PS51353">
    <property type="entry name" value="ARSC"/>
    <property type="match status" value="1"/>
</dbReference>
<keyword evidence="4" id="KW-1185">Reference proteome</keyword>
<dbReference type="PANTHER" id="PTHR30041">
    <property type="entry name" value="ARSENATE REDUCTASE"/>
    <property type="match status" value="1"/>
</dbReference>
<accession>A0ABT1CDR6</accession>
<protein>
    <submittedName>
        <fullName evidence="3">ArsC family reductase</fullName>
    </submittedName>
</protein>
<comment type="caution">
    <text evidence="3">The sequence shown here is derived from an EMBL/GenBank/DDBJ whole genome shotgun (WGS) entry which is preliminary data.</text>
</comment>